<gene>
    <name evidence="2" type="ORF">DSM100688_0682</name>
    <name evidence="3" type="ORF">GFD24_04335</name>
</gene>
<feature type="transmembrane region" description="Helical" evidence="1">
    <location>
        <begin position="116"/>
        <end position="135"/>
    </location>
</feature>
<keyword evidence="1" id="KW-1133">Transmembrane helix</keyword>
<dbReference type="EMBL" id="WHZX01000002">
    <property type="protein sequence ID" value="NEG71457.1"/>
    <property type="molecule type" value="Genomic_DNA"/>
</dbReference>
<sequence>MSNASDIRGTDINNQIDDLSEDELINDKPLKRIVLAGLALLAVSVFLPGSRYTLHLPVREVVTAAGAWMMVLPLLVVAWHQFRTKRHFPIVTHFALPIVGLVMVAARIVLVPMGASTIFLNLWSIGGTFLVVPLVQQLIELLSGSVDMETGGNQIRYQ</sequence>
<feature type="transmembrane region" description="Helical" evidence="1">
    <location>
        <begin position="91"/>
        <end position="110"/>
    </location>
</feature>
<reference evidence="2 5" key="2">
    <citation type="submission" date="2019-10" db="EMBL/GenBank/DDBJ databases">
        <title>Characterization of the phylogenetic diversity of two novel species belonging to the genus Bifidobacterium: Bifidobacterium cebidarum sp. nov. and Bifidobacterium leontopitheci sp. nov.</title>
        <authorList>
            <person name="Lugli G.A."/>
            <person name="Duranti S."/>
            <person name="Milani C."/>
            <person name="Turroni F."/>
            <person name="Ventura M."/>
        </authorList>
    </citation>
    <scope>NUCLEOTIDE SEQUENCE [LARGE SCALE GENOMIC DNA]</scope>
    <source>
        <strain evidence="2 5">DSM 100688</strain>
    </source>
</reference>
<keyword evidence="1" id="KW-0472">Membrane</keyword>
<evidence type="ECO:0000256" key="1">
    <source>
        <dbReference type="SAM" id="Phobius"/>
    </source>
</evidence>
<dbReference type="RefSeq" id="WP_152357781.1">
    <property type="nucleotide sequence ID" value="NZ_WBSM01000002.1"/>
</dbReference>
<feature type="transmembrane region" description="Helical" evidence="1">
    <location>
        <begin position="61"/>
        <end position="79"/>
    </location>
</feature>
<evidence type="ECO:0000313" key="5">
    <source>
        <dbReference type="Proteomes" id="UP000482084"/>
    </source>
</evidence>
<protein>
    <submittedName>
        <fullName evidence="2">Uncharacterized protein</fullName>
    </submittedName>
</protein>
<proteinExistence type="predicted"/>
<feature type="transmembrane region" description="Helical" evidence="1">
    <location>
        <begin position="33"/>
        <end position="49"/>
    </location>
</feature>
<dbReference type="EMBL" id="WBSM01000002">
    <property type="protein sequence ID" value="KAB8288680.1"/>
    <property type="molecule type" value="Genomic_DNA"/>
</dbReference>
<evidence type="ECO:0000313" key="2">
    <source>
        <dbReference type="EMBL" id="KAB8288680.1"/>
    </source>
</evidence>
<reference evidence="3 4" key="1">
    <citation type="submission" date="2019-10" db="EMBL/GenBank/DDBJ databases">
        <title>Bifidobacterium from non-human primates.</title>
        <authorList>
            <person name="Modesto M."/>
        </authorList>
    </citation>
    <scope>NUCLEOTIDE SEQUENCE [LARGE SCALE GENOMIC DNA]</scope>
    <source>
        <strain evidence="3 4">TREM</strain>
    </source>
</reference>
<name>A0A6L4X278_9BIFI</name>
<dbReference type="AlphaFoldDB" id="A0A6L4X278"/>
<dbReference type="OrthoDB" id="3232674at2"/>
<dbReference type="Proteomes" id="UP000469943">
    <property type="component" value="Unassembled WGS sequence"/>
</dbReference>
<keyword evidence="1" id="KW-0812">Transmembrane</keyword>
<evidence type="ECO:0000313" key="4">
    <source>
        <dbReference type="Proteomes" id="UP000469943"/>
    </source>
</evidence>
<evidence type="ECO:0000313" key="3">
    <source>
        <dbReference type="EMBL" id="NEG71457.1"/>
    </source>
</evidence>
<accession>A0A6L4X278</accession>
<keyword evidence="5" id="KW-1185">Reference proteome</keyword>
<comment type="caution">
    <text evidence="2">The sequence shown here is derived from an EMBL/GenBank/DDBJ whole genome shotgun (WGS) entry which is preliminary data.</text>
</comment>
<organism evidence="2 5">
    <name type="scientific">Bifidobacterium ramosum</name>
    <dbReference type="NCBI Taxonomy" id="1798158"/>
    <lineage>
        <taxon>Bacteria</taxon>
        <taxon>Bacillati</taxon>
        <taxon>Actinomycetota</taxon>
        <taxon>Actinomycetes</taxon>
        <taxon>Bifidobacteriales</taxon>
        <taxon>Bifidobacteriaceae</taxon>
        <taxon>Bifidobacterium</taxon>
    </lineage>
</organism>
<dbReference type="Proteomes" id="UP000482084">
    <property type="component" value="Unassembled WGS sequence"/>
</dbReference>